<dbReference type="KEGG" id="shs:STEHIDRAFT_142867"/>
<dbReference type="EMBL" id="JH687398">
    <property type="protein sequence ID" value="EIM80456.1"/>
    <property type="molecule type" value="Genomic_DNA"/>
</dbReference>
<organism evidence="1 2">
    <name type="scientific">Stereum hirsutum (strain FP-91666)</name>
    <name type="common">White-rot fungus</name>
    <dbReference type="NCBI Taxonomy" id="721885"/>
    <lineage>
        <taxon>Eukaryota</taxon>
        <taxon>Fungi</taxon>
        <taxon>Dikarya</taxon>
        <taxon>Basidiomycota</taxon>
        <taxon>Agaricomycotina</taxon>
        <taxon>Agaricomycetes</taxon>
        <taxon>Russulales</taxon>
        <taxon>Stereaceae</taxon>
        <taxon>Stereum</taxon>
    </lineage>
</organism>
<dbReference type="AlphaFoldDB" id="R7RYH3"/>
<dbReference type="GeneID" id="18799143"/>
<reference evidence="2" key="1">
    <citation type="journal article" date="2012" name="Science">
        <title>The Paleozoic origin of enzymatic lignin decomposition reconstructed from 31 fungal genomes.</title>
        <authorList>
            <person name="Floudas D."/>
            <person name="Binder M."/>
            <person name="Riley R."/>
            <person name="Barry K."/>
            <person name="Blanchette R.A."/>
            <person name="Henrissat B."/>
            <person name="Martinez A.T."/>
            <person name="Otillar R."/>
            <person name="Spatafora J.W."/>
            <person name="Yadav J.S."/>
            <person name="Aerts A."/>
            <person name="Benoit I."/>
            <person name="Boyd A."/>
            <person name="Carlson A."/>
            <person name="Copeland A."/>
            <person name="Coutinho P.M."/>
            <person name="de Vries R.P."/>
            <person name="Ferreira P."/>
            <person name="Findley K."/>
            <person name="Foster B."/>
            <person name="Gaskell J."/>
            <person name="Glotzer D."/>
            <person name="Gorecki P."/>
            <person name="Heitman J."/>
            <person name="Hesse C."/>
            <person name="Hori C."/>
            <person name="Igarashi K."/>
            <person name="Jurgens J.A."/>
            <person name="Kallen N."/>
            <person name="Kersten P."/>
            <person name="Kohler A."/>
            <person name="Kuees U."/>
            <person name="Kumar T.K.A."/>
            <person name="Kuo A."/>
            <person name="LaButti K."/>
            <person name="Larrondo L.F."/>
            <person name="Lindquist E."/>
            <person name="Ling A."/>
            <person name="Lombard V."/>
            <person name="Lucas S."/>
            <person name="Lundell T."/>
            <person name="Martin R."/>
            <person name="McLaughlin D.J."/>
            <person name="Morgenstern I."/>
            <person name="Morin E."/>
            <person name="Murat C."/>
            <person name="Nagy L.G."/>
            <person name="Nolan M."/>
            <person name="Ohm R.A."/>
            <person name="Patyshakuliyeva A."/>
            <person name="Rokas A."/>
            <person name="Ruiz-Duenas F.J."/>
            <person name="Sabat G."/>
            <person name="Salamov A."/>
            <person name="Samejima M."/>
            <person name="Schmutz J."/>
            <person name="Slot J.C."/>
            <person name="St John F."/>
            <person name="Stenlid J."/>
            <person name="Sun H."/>
            <person name="Sun S."/>
            <person name="Syed K."/>
            <person name="Tsang A."/>
            <person name="Wiebenga A."/>
            <person name="Young D."/>
            <person name="Pisabarro A."/>
            <person name="Eastwood D.C."/>
            <person name="Martin F."/>
            <person name="Cullen D."/>
            <person name="Grigoriev I.V."/>
            <person name="Hibbett D.S."/>
        </authorList>
    </citation>
    <scope>NUCLEOTIDE SEQUENCE [LARGE SCALE GENOMIC DNA]</scope>
    <source>
        <strain evidence="2">FP-91666</strain>
    </source>
</reference>
<dbReference type="OrthoDB" id="3212455at2759"/>
<proteinExistence type="predicted"/>
<evidence type="ECO:0000313" key="1">
    <source>
        <dbReference type="EMBL" id="EIM80456.1"/>
    </source>
</evidence>
<protein>
    <submittedName>
        <fullName evidence="1">Uncharacterized protein</fullName>
    </submittedName>
</protein>
<accession>R7RYH3</accession>
<keyword evidence="2" id="KW-1185">Reference proteome</keyword>
<sequence>MSFHLSYGSIGFALVNSEVVVVQAARPHGEEEKYFDVYMFVNDSKALTHFRATDSPCARISSSDIIAVIPESAGVDTTVARYEFELPQSQLAHFTKHCDAHRKHDVVRGKAVRSSRPAWLNRLARLR</sequence>
<dbReference type="RefSeq" id="XP_007310576.1">
    <property type="nucleotide sequence ID" value="XM_007310514.1"/>
</dbReference>
<dbReference type="Proteomes" id="UP000053927">
    <property type="component" value="Unassembled WGS sequence"/>
</dbReference>
<name>R7RYH3_STEHR</name>
<evidence type="ECO:0000313" key="2">
    <source>
        <dbReference type="Proteomes" id="UP000053927"/>
    </source>
</evidence>
<gene>
    <name evidence="1" type="ORF">STEHIDRAFT_142867</name>
</gene>